<keyword evidence="1 3" id="KW-0378">Hydrolase</keyword>
<dbReference type="PANTHER" id="PTHR22946:SF9">
    <property type="entry name" value="POLYKETIDE TRANSFERASE AF380"/>
    <property type="match status" value="1"/>
</dbReference>
<organism evidence="3 4">
    <name type="scientific">Candidatus Chloroploca asiatica</name>
    <dbReference type="NCBI Taxonomy" id="1506545"/>
    <lineage>
        <taxon>Bacteria</taxon>
        <taxon>Bacillati</taxon>
        <taxon>Chloroflexota</taxon>
        <taxon>Chloroflexia</taxon>
        <taxon>Chloroflexales</taxon>
        <taxon>Chloroflexineae</taxon>
        <taxon>Oscillochloridaceae</taxon>
        <taxon>Candidatus Chloroploca</taxon>
    </lineage>
</organism>
<evidence type="ECO:0000259" key="2">
    <source>
        <dbReference type="Pfam" id="PF12146"/>
    </source>
</evidence>
<dbReference type="SUPFAM" id="SSF53474">
    <property type="entry name" value="alpha/beta-Hydrolases"/>
    <property type="match status" value="1"/>
</dbReference>
<dbReference type="GO" id="GO:0052689">
    <property type="term" value="F:carboxylic ester hydrolase activity"/>
    <property type="evidence" value="ECO:0007669"/>
    <property type="project" value="UniProtKB-ARBA"/>
</dbReference>
<keyword evidence="4" id="KW-1185">Reference proteome</keyword>
<protein>
    <submittedName>
        <fullName evidence="3">Alpha/beta hydrolase</fullName>
    </submittedName>
</protein>
<evidence type="ECO:0000313" key="3">
    <source>
        <dbReference type="EMBL" id="PDV96725.1"/>
    </source>
</evidence>
<dbReference type="InterPro" id="IPR022742">
    <property type="entry name" value="Hydrolase_4"/>
</dbReference>
<proteinExistence type="predicted"/>
<dbReference type="OrthoDB" id="9805123at2"/>
<dbReference type="EMBL" id="LYXE01000182">
    <property type="protein sequence ID" value="PDV96725.1"/>
    <property type="molecule type" value="Genomic_DNA"/>
</dbReference>
<dbReference type="Gene3D" id="3.40.50.1820">
    <property type="entry name" value="alpha/beta hydrolase"/>
    <property type="match status" value="1"/>
</dbReference>
<dbReference type="Pfam" id="PF12146">
    <property type="entry name" value="Hydrolase_4"/>
    <property type="match status" value="1"/>
</dbReference>
<name>A0A2H3KG67_9CHLR</name>
<evidence type="ECO:0000256" key="1">
    <source>
        <dbReference type="ARBA" id="ARBA00022801"/>
    </source>
</evidence>
<reference evidence="3 4" key="1">
    <citation type="submission" date="2016-05" db="EMBL/GenBank/DDBJ databases">
        <authorList>
            <person name="Lavstsen T."/>
            <person name="Jespersen J.S."/>
        </authorList>
    </citation>
    <scope>NUCLEOTIDE SEQUENCE [LARGE SCALE GENOMIC DNA]</scope>
    <source>
        <strain evidence="3 4">B7-9</strain>
    </source>
</reference>
<dbReference type="AlphaFoldDB" id="A0A2H3KG67"/>
<dbReference type="InterPro" id="IPR050261">
    <property type="entry name" value="FrsA_esterase"/>
</dbReference>
<comment type="caution">
    <text evidence="3">The sequence shown here is derived from an EMBL/GenBank/DDBJ whole genome shotgun (WGS) entry which is preliminary data.</text>
</comment>
<dbReference type="Proteomes" id="UP000220922">
    <property type="component" value="Unassembled WGS sequence"/>
</dbReference>
<dbReference type="InterPro" id="IPR029058">
    <property type="entry name" value="AB_hydrolase_fold"/>
</dbReference>
<dbReference type="PANTHER" id="PTHR22946">
    <property type="entry name" value="DIENELACTONE HYDROLASE DOMAIN-CONTAINING PROTEIN-RELATED"/>
    <property type="match status" value="1"/>
</dbReference>
<gene>
    <name evidence="3" type="ORF">A9Q02_05730</name>
</gene>
<sequence length="296" mass="31929">MRTEITFAVDESQCAAWLYEPDTTGPHPCVVMAHGFTLVREQRLDAYAERFAAAGLAVFLFDYRHFGASQGEPRQLLSIRRQLQDWEAAIAAARGLPAIDATRIALVGGSLSGGHVQTVAARDSTIAAVVAQVPWCDGLRNLPALGLGPILRLSLAGLRDVIGALLGQAPYYIPAAGPPGAVAAMTTPDAVTGLAKMTPPGSTWRNEVAARIALTIGLYRPGATAHRIRCPILYIAAEQDRIAPAQFVYDTARHAPHAELKRYPGGHFDVFVPPLWDEVVTAQVEFLERHLVRRSA</sequence>
<evidence type="ECO:0000313" key="4">
    <source>
        <dbReference type="Proteomes" id="UP000220922"/>
    </source>
</evidence>
<accession>A0A2H3KG67</accession>
<feature type="domain" description="Serine aminopeptidase S33" evidence="2">
    <location>
        <begin position="26"/>
        <end position="266"/>
    </location>
</feature>